<dbReference type="Proteomes" id="UP000246702">
    <property type="component" value="Unassembled WGS sequence"/>
</dbReference>
<dbReference type="RefSeq" id="XP_025465813.1">
    <property type="nucleotide sequence ID" value="XM_025608322.1"/>
</dbReference>
<evidence type="ECO:0000313" key="3">
    <source>
        <dbReference type="Proteomes" id="UP000246702"/>
    </source>
</evidence>
<dbReference type="GeneID" id="37110465"/>
<protein>
    <recommendedName>
        <fullName evidence="1">N-acetyltransferase domain-containing protein</fullName>
    </recommendedName>
</protein>
<evidence type="ECO:0000313" key="2">
    <source>
        <dbReference type="EMBL" id="PWY81745.1"/>
    </source>
</evidence>
<dbReference type="PROSITE" id="PS51186">
    <property type="entry name" value="GNAT"/>
    <property type="match status" value="1"/>
</dbReference>
<dbReference type="Gene3D" id="3.40.630.30">
    <property type="match status" value="1"/>
</dbReference>
<reference evidence="2 3" key="1">
    <citation type="submission" date="2016-12" db="EMBL/GenBank/DDBJ databases">
        <title>The genomes of Aspergillus section Nigri reveals drivers in fungal speciation.</title>
        <authorList>
            <consortium name="DOE Joint Genome Institute"/>
            <person name="Vesth T.C."/>
            <person name="Nybo J."/>
            <person name="Theobald S."/>
            <person name="Brandl J."/>
            <person name="Frisvad J.C."/>
            <person name="Nielsen K.F."/>
            <person name="Lyhne E.K."/>
            <person name="Kogle M.E."/>
            <person name="Kuo A."/>
            <person name="Riley R."/>
            <person name="Clum A."/>
            <person name="Nolan M."/>
            <person name="Lipzen A."/>
            <person name="Salamov A."/>
            <person name="Henrissat B."/>
            <person name="Wiebenga A."/>
            <person name="De Vries R.P."/>
            <person name="Grigoriev I.V."/>
            <person name="Mortensen U.H."/>
            <person name="Andersen M.R."/>
            <person name="Baker S.E."/>
        </authorList>
    </citation>
    <scope>NUCLEOTIDE SEQUENCE [LARGE SCALE GENOMIC DNA]</scope>
    <source>
        <strain evidence="2 3">CBS 115572</strain>
    </source>
</reference>
<dbReference type="AlphaFoldDB" id="A0A317W781"/>
<dbReference type="EMBL" id="MSFK01000020">
    <property type="protein sequence ID" value="PWY81745.1"/>
    <property type="molecule type" value="Genomic_DNA"/>
</dbReference>
<evidence type="ECO:0000259" key="1">
    <source>
        <dbReference type="PROSITE" id="PS51186"/>
    </source>
</evidence>
<name>A0A317W781_9EURO</name>
<dbReference type="SUPFAM" id="SSF55729">
    <property type="entry name" value="Acyl-CoA N-acyltransferases (Nat)"/>
    <property type="match status" value="1"/>
</dbReference>
<accession>A0A317W781</accession>
<dbReference type="OrthoDB" id="64477at2759"/>
<keyword evidence="3" id="KW-1185">Reference proteome</keyword>
<dbReference type="InterPro" id="IPR016181">
    <property type="entry name" value="Acyl_CoA_acyltransferase"/>
</dbReference>
<dbReference type="InterPro" id="IPR000182">
    <property type="entry name" value="GNAT_dom"/>
</dbReference>
<proteinExistence type="predicted"/>
<gene>
    <name evidence="2" type="ORF">BO94DRAFT_470252</name>
</gene>
<feature type="domain" description="N-acetyltransferase" evidence="1">
    <location>
        <begin position="30"/>
        <end position="201"/>
    </location>
</feature>
<comment type="caution">
    <text evidence="2">The sequence shown here is derived from an EMBL/GenBank/DDBJ whole genome shotgun (WGS) entry which is preliminary data.</text>
</comment>
<organism evidence="2 3">
    <name type="scientific">Aspergillus sclerotioniger CBS 115572</name>
    <dbReference type="NCBI Taxonomy" id="1450535"/>
    <lineage>
        <taxon>Eukaryota</taxon>
        <taxon>Fungi</taxon>
        <taxon>Dikarya</taxon>
        <taxon>Ascomycota</taxon>
        <taxon>Pezizomycotina</taxon>
        <taxon>Eurotiomycetes</taxon>
        <taxon>Eurotiomycetidae</taxon>
        <taxon>Eurotiales</taxon>
        <taxon>Aspergillaceae</taxon>
        <taxon>Aspergillus</taxon>
        <taxon>Aspergillus subgen. Circumdati</taxon>
    </lineage>
</organism>
<dbReference type="GO" id="GO:0016747">
    <property type="term" value="F:acyltransferase activity, transferring groups other than amino-acyl groups"/>
    <property type="evidence" value="ECO:0007669"/>
    <property type="project" value="InterPro"/>
</dbReference>
<dbReference type="Pfam" id="PF13302">
    <property type="entry name" value="Acetyltransf_3"/>
    <property type="match status" value="1"/>
</dbReference>
<sequence length="201" mass="22173">MAHESHLYDVVGHLGDPQHFRLISKSIPELTLRIPRTVDIPAVMDILMNKANSEFDKSISEATAEELQAIAQRWTTVVDPLTHINFLVWKNEQPLGIAGLGWIGPVADHDDGSSNPAERAGAAGVILQPFARGNGYAYEALRLVFEYGLHELGLVEIRVGSHSGNLPMRGLMEKRFGLQPERKAESSGVDKFGNDLLWVVK</sequence>